<dbReference type="EMBL" id="JACMSC010000018">
    <property type="protein sequence ID" value="KAG6475281.1"/>
    <property type="molecule type" value="Genomic_DNA"/>
</dbReference>
<sequence length="222" mass="24254">MPHSGHRLLTGLTCFCSPRVHCGSYMNKEIAEGTSPESVSVGGAGSSGISEWTSLCLLCLFGGMPSPSKGEPLDVGSRWEGNSSEAVVALDLAKRLSNASLGLKLELCTSDRMGLLSDVTRIFREHVLTATRAEEATRDFKAINTFYGLKLELCTSDRVGLLSDITRIFRLTLKFVHCVHSYPAIALALTMFPPDKRRNTKEMNAEALLLLPGTSRWAYLRS</sequence>
<dbReference type="PANTHER" id="PTHR31096">
    <property type="entry name" value="ACT DOMAIN-CONTAINING PROTEIN ACR4-RELATED"/>
    <property type="match status" value="1"/>
</dbReference>
<evidence type="ECO:0000313" key="4">
    <source>
        <dbReference type="Proteomes" id="UP000734854"/>
    </source>
</evidence>
<dbReference type="AlphaFoldDB" id="A0A8J5EWQ0"/>
<comment type="caution">
    <text evidence="3">The sequence shown here is derived from an EMBL/GenBank/DDBJ whole genome shotgun (WGS) entry which is preliminary data.</text>
</comment>
<name>A0A8J5EWQ0_ZINOF</name>
<dbReference type="InterPro" id="IPR040217">
    <property type="entry name" value="ACR1-12"/>
</dbReference>
<evidence type="ECO:0000256" key="1">
    <source>
        <dbReference type="ARBA" id="ARBA00022737"/>
    </source>
</evidence>
<dbReference type="PANTHER" id="PTHR31096:SF22">
    <property type="entry name" value="ACT DOMAIN-CONTAINING PROTEIN ACR4"/>
    <property type="match status" value="1"/>
</dbReference>
<gene>
    <name evidence="3" type="ORF">ZIOFF_064499</name>
</gene>
<dbReference type="GO" id="GO:0016597">
    <property type="term" value="F:amino acid binding"/>
    <property type="evidence" value="ECO:0007669"/>
    <property type="project" value="UniProtKB-UniRule"/>
</dbReference>
<keyword evidence="4" id="KW-1185">Reference proteome</keyword>
<dbReference type="Proteomes" id="UP000734854">
    <property type="component" value="Unassembled WGS sequence"/>
</dbReference>
<evidence type="ECO:0000313" key="3">
    <source>
        <dbReference type="EMBL" id="KAG6475281.1"/>
    </source>
</evidence>
<organism evidence="3 4">
    <name type="scientific">Zingiber officinale</name>
    <name type="common">Ginger</name>
    <name type="synonym">Amomum zingiber</name>
    <dbReference type="NCBI Taxonomy" id="94328"/>
    <lineage>
        <taxon>Eukaryota</taxon>
        <taxon>Viridiplantae</taxon>
        <taxon>Streptophyta</taxon>
        <taxon>Embryophyta</taxon>
        <taxon>Tracheophyta</taxon>
        <taxon>Spermatophyta</taxon>
        <taxon>Magnoliopsida</taxon>
        <taxon>Liliopsida</taxon>
        <taxon>Zingiberales</taxon>
        <taxon>Zingiberaceae</taxon>
        <taxon>Zingiber</taxon>
    </lineage>
</organism>
<accession>A0A8J5EWQ0</accession>
<keyword evidence="1 2" id="KW-0677">Repeat</keyword>
<reference evidence="3 4" key="1">
    <citation type="submission" date="2020-08" db="EMBL/GenBank/DDBJ databases">
        <title>Plant Genome Project.</title>
        <authorList>
            <person name="Zhang R.-G."/>
        </authorList>
    </citation>
    <scope>NUCLEOTIDE SEQUENCE [LARGE SCALE GENOMIC DNA]</scope>
    <source>
        <tissue evidence="3">Rhizome</tissue>
    </source>
</reference>
<evidence type="ECO:0000256" key="2">
    <source>
        <dbReference type="RuleBase" id="RU369043"/>
    </source>
</evidence>
<protein>
    <recommendedName>
        <fullName evidence="2">ACT domain-containing protein ACR</fullName>
    </recommendedName>
    <alternativeName>
        <fullName evidence="2">Protein ACT DOMAIN REPEATS</fullName>
    </alternativeName>
</protein>
<proteinExistence type="predicted"/>
<comment type="function">
    <text evidence="2">Binds amino acids.</text>
</comment>